<dbReference type="InterPro" id="IPR004276">
    <property type="entry name" value="GlycoTrans_28_N"/>
</dbReference>
<comment type="function">
    <text evidence="10">Cell wall formation. Catalyzes the transfer of a GlcNAc subunit on undecaprenyl-pyrophosphoryl-MurNAc-pentapeptide (lipid intermediate I) to form undecaprenyl-pyrophosphoryl-MurNAc-(pentapeptide)GlcNAc (lipid intermediate II).</text>
</comment>
<dbReference type="CDD" id="cd03785">
    <property type="entry name" value="GT28_MurG"/>
    <property type="match status" value="1"/>
</dbReference>
<keyword evidence="8 10" id="KW-0131">Cell cycle</keyword>
<evidence type="ECO:0000259" key="11">
    <source>
        <dbReference type="Pfam" id="PF03033"/>
    </source>
</evidence>
<keyword evidence="1 10" id="KW-1003">Cell membrane</keyword>
<proteinExistence type="inferred from homology"/>
<reference evidence="13 14" key="1">
    <citation type="journal article" date="2016" name="Nat. Commun.">
        <title>Thousands of microbial genomes shed light on interconnected biogeochemical processes in an aquifer system.</title>
        <authorList>
            <person name="Anantharaman K."/>
            <person name="Brown C.T."/>
            <person name="Hug L.A."/>
            <person name="Sharon I."/>
            <person name="Castelle C.J."/>
            <person name="Probst A.J."/>
            <person name="Thomas B.C."/>
            <person name="Singh A."/>
            <person name="Wilkins M.J."/>
            <person name="Karaoz U."/>
            <person name="Brodie E.L."/>
            <person name="Williams K.H."/>
            <person name="Hubbard S.S."/>
            <person name="Banfield J.F."/>
        </authorList>
    </citation>
    <scope>NUCLEOTIDE SEQUENCE [LARGE SCALE GENOMIC DNA]</scope>
</reference>
<dbReference type="EMBL" id="MFDM01000023">
    <property type="protein sequence ID" value="OGE42590.1"/>
    <property type="molecule type" value="Genomic_DNA"/>
</dbReference>
<keyword evidence="2 10" id="KW-0132">Cell division</keyword>
<comment type="subcellular location">
    <subcellularLocation>
        <location evidence="10">Cell membrane</location>
        <topology evidence="10">Peripheral membrane protein</topology>
        <orientation evidence="10">Cytoplasmic side</orientation>
    </subcellularLocation>
</comment>
<organism evidence="13 14">
    <name type="scientific">Candidatus Daviesbacteria bacterium RIFCSPLOWO2_01_FULL_39_12</name>
    <dbReference type="NCBI Taxonomy" id="1797785"/>
    <lineage>
        <taxon>Bacteria</taxon>
        <taxon>Candidatus Daviesiibacteriota</taxon>
    </lineage>
</organism>
<comment type="catalytic activity">
    <reaction evidence="10">
        <text>di-trans,octa-cis-undecaprenyl diphospho-N-acetyl-alpha-D-muramoyl-L-alanyl-D-glutamyl-meso-2,6-diaminopimeloyl-D-alanyl-D-alanine + UDP-N-acetyl-alpha-D-glucosamine = di-trans,octa-cis-undecaprenyl diphospho-[N-acetyl-alpha-D-glucosaminyl-(1-&gt;4)]-N-acetyl-alpha-D-muramoyl-L-alanyl-D-glutamyl-meso-2,6-diaminopimeloyl-D-alanyl-D-alanine + UDP + H(+)</text>
        <dbReference type="Rhea" id="RHEA:31227"/>
        <dbReference type="ChEBI" id="CHEBI:15378"/>
        <dbReference type="ChEBI" id="CHEBI:57705"/>
        <dbReference type="ChEBI" id="CHEBI:58223"/>
        <dbReference type="ChEBI" id="CHEBI:61387"/>
        <dbReference type="ChEBI" id="CHEBI:61388"/>
        <dbReference type="EC" id="2.4.1.227"/>
    </reaction>
</comment>
<comment type="caution">
    <text evidence="13">The sequence shown here is derived from an EMBL/GenBank/DDBJ whole genome shotgun (WGS) entry which is preliminary data.</text>
</comment>
<dbReference type="PANTHER" id="PTHR21015">
    <property type="entry name" value="UDP-N-ACETYLGLUCOSAMINE--N-ACETYLMURAMYL-(PENTAPEPTIDE) PYROPHOSPHORYL-UNDECAPRENOL N-ACETYLGLUCOSAMINE TRANSFERASE 1"/>
    <property type="match status" value="1"/>
</dbReference>
<dbReference type="GO" id="GO:0005886">
    <property type="term" value="C:plasma membrane"/>
    <property type="evidence" value="ECO:0007669"/>
    <property type="project" value="UniProtKB-SubCell"/>
</dbReference>
<keyword evidence="3 10" id="KW-0328">Glycosyltransferase</keyword>
<name>A0A1F5KP09_9BACT</name>
<evidence type="ECO:0000256" key="4">
    <source>
        <dbReference type="ARBA" id="ARBA00022679"/>
    </source>
</evidence>
<keyword evidence="5 10" id="KW-0133">Cell shape</keyword>
<evidence type="ECO:0000256" key="5">
    <source>
        <dbReference type="ARBA" id="ARBA00022960"/>
    </source>
</evidence>
<feature type="binding site" evidence="10">
    <location>
        <position position="299"/>
    </location>
    <ligand>
        <name>UDP-N-acetyl-alpha-D-glucosamine</name>
        <dbReference type="ChEBI" id="CHEBI:57705"/>
    </ligand>
</feature>
<keyword evidence="4 10" id="KW-0808">Transferase</keyword>
<evidence type="ECO:0000256" key="1">
    <source>
        <dbReference type="ARBA" id="ARBA00022475"/>
    </source>
</evidence>
<dbReference type="InterPro" id="IPR006009">
    <property type="entry name" value="GlcNAc_MurG"/>
</dbReference>
<comment type="pathway">
    <text evidence="10">Cell wall biogenesis; peptidoglycan biosynthesis.</text>
</comment>
<evidence type="ECO:0000256" key="8">
    <source>
        <dbReference type="ARBA" id="ARBA00023306"/>
    </source>
</evidence>
<feature type="binding site" evidence="10">
    <location>
        <position position="166"/>
    </location>
    <ligand>
        <name>UDP-N-acetyl-alpha-D-glucosamine</name>
        <dbReference type="ChEBI" id="CHEBI:57705"/>
    </ligand>
</feature>
<evidence type="ECO:0000256" key="7">
    <source>
        <dbReference type="ARBA" id="ARBA00023136"/>
    </source>
</evidence>
<keyword evidence="6 10" id="KW-0573">Peptidoglycan synthesis</keyword>
<feature type="domain" description="Glycosyltransferase family 28 N-terminal" evidence="11">
    <location>
        <begin position="9"/>
        <end position="145"/>
    </location>
</feature>
<dbReference type="Pfam" id="PF04101">
    <property type="entry name" value="Glyco_tran_28_C"/>
    <property type="match status" value="1"/>
</dbReference>
<dbReference type="UniPathway" id="UPA00219"/>
<dbReference type="PANTHER" id="PTHR21015:SF22">
    <property type="entry name" value="GLYCOSYLTRANSFERASE"/>
    <property type="match status" value="1"/>
</dbReference>
<dbReference type="STRING" id="1797785.A3B45_00060"/>
<evidence type="ECO:0000256" key="9">
    <source>
        <dbReference type="ARBA" id="ARBA00023316"/>
    </source>
</evidence>
<dbReference type="GO" id="GO:0051301">
    <property type="term" value="P:cell division"/>
    <property type="evidence" value="ECO:0007669"/>
    <property type="project" value="UniProtKB-KW"/>
</dbReference>
<dbReference type="Proteomes" id="UP000178565">
    <property type="component" value="Unassembled WGS sequence"/>
</dbReference>
<dbReference type="Pfam" id="PF03033">
    <property type="entry name" value="Glyco_transf_28"/>
    <property type="match status" value="1"/>
</dbReference>
<evidence type="ECO:0000256" key="3">
    <source>
        <dbReference type="ARBA" id="ARBA00022676"/>
    </source>
</evidence>
<evidence type="ECO:0000256" key="6">
    <source>
        <dbReference type="ARBA" id="ARBA00022984"/>
    </source>
</evidence>
<evidence type="ECO:0000313" key="14">
    <source>
        <dbReference type="Proteomes" id="UP000178565"/>
    </source>
</evidence>
<keyword evidence="7 10" id="KW-0472">Membrane</keyword>
<evidence type="ECO:0000256" key="2">
    <source>
        <dbReference type="ARBA" id="ARBA00022618"/>
    </source>
</evidence>
<dbReference type="HAMAP" id="MF_00033">
    <property type="entry name" value="MurG"/>
    <property type="match status" value="1"/>
</dbReference>
<evidence type="ECO:0000259" key="12">
    <source>
        <dbReference type="Pfam" id="PF04101"/>
    </source>
</evidence>
<dbReference type="GO" id="GO:0008360">
    <property type="term" value="P:regulation of cell shape"/>
    <property type="evidence" value="ECO:0007669"/>
    <property type="project" value="UniProtKB-KW"/>
</dbReference>
<accession>A0A1F5KP09</accession>
<dbReference type="AlphaFoldDB" id="A0A1F5KP09"/>
<evidence type="ECO:0000256" key="10">
    <source>
        <dbReference type="HAMAP-Rule" id="MF_00033"/>
    </source>
</evidence>
<gene>
    <name evidence="10" type="primary">murG</name>
    <name evidence="13" type="ORF">A3B45_00060</name>
</gene>
<comment type="similarity">
    <text evidence="10">Belongs to the glycosyltransferase 28 family. MurG subfamily.</text>
</comment>
<dbReference type="InterPro" id="IPR007235">
    <property type="entry name" value="Glyco_trans_28_C"/>
</dbReference>
<dbReference type="GO" id="GO:0005975">
    <property type="term" value="P:carbohydrate metabolic process"/>
    <property type="evidence" value="ECO:0007669"/>
    <property type="project" value="InterPro"/>
</dbReference>
<protein>
    <recommendedName>
        <fullName evidence="10">UDP-N-acetylglucosamine--N-acetylmuramyl-(pentapeptide) pyrophosphoryl-undecaprenol N-acetylglucosamine transferase</fullName>
        <ecNumber evidence="10">2.4.1.227</ecNumber>
    </recommendedName>
    <alternativeName>
        <fullName evidence="10">Undecaprenyl-PP-MurNAc-pentapeptide-UDPGlcNAc GlcNAc transferase</fullName>
    </alternativeName>
</protein>
<sequence>MKVLLAGTHFTPAVAVINELKKRGDIQIIYVGRKTTREGDSSPSAESAEIPKLGVKFIPLIAGRLQRTFTPYTIPSLLKIPVGFTQSLWIILSQNPDVVLSFGGYVGLPLVIAGWLFSKPVIIHQQTLVSGLANKISSLFADIIAVSFENQANSSSKVILTGNPLRDGILNPVKKIPPDFIQLLKYSKRNRLPLMLIMGGNQGSHIINTTVEKILPQLIKSACVIHLTGDNKFADYERLKKFQSERYIVKKWIGEELGKILSEVDLAVCRSGINSLVELAFFNVPALVIPIPYLYQDEQNKNAKYFEHLGMVRILPQSKLTGKSLLKTVKAFFRNLATFKKQTNNARKIIVPDAAKRLALETILLAERDRL</sequence>
<evidence type="ECO:0000313" key="13">
    <source>
        <dbReference type="EMBL" id="OGE42590.1"/>
    </source>
</evidence>
<dbReference type="SUPFAM" id="SSF53756">
    <property type="entry name" value="UDP-Glycosyltransferase/glycogen phosphorylase"/>
    <property type="match status" value="1"/>
</dbReference>
<keyword evidence="9 10" id="KW-0961">Cell wall biogenesis/degradation</keyword>
<dbReference type="GO" id="GO:0050511">
    <property type="term" value="F:undecaprenyldiphospho-muramoylpentapeptide beta-N-acetylglucosaminyltransferase activity"/>
    <property type="evidence" value="ECO:0007669"/>
    <property type="project" value="UniProtKB-UniRule"/>
</dbReference>
<dbReference type="Gene3D" id="3.40.50.2000">
    <property type="entry name" value="Glycogen Phosphorylase B"/>
    <property type="match status" value="2"/>
</dbReference>
<dbReference type="GO" id="GO:0071555">
    <property type="term" value="P:cell wall organization"/>
    <property type="evidence" value="ECO:0007669"/>
    <property type="project" value="UniProtKB-KW"/>
</dbReference>
<feature type="domain" description="Glycosyl transferase family 28 C-terminal" evidence="12">
    <location>
        <begin position="196"/>
        <end position="357"/>
    </location>
</feature>
<dbReference type="GO" id="GO:0009252">
    <property type="term" value="P:peptidoglycan biosynthetic process"/>
    <property type="evidence" value="ECO:0007669"/>
    <property type="project" value="UniProtKB-UniRule"/>
</dbReference>
<dbReference type="GO" id="GO:0051991">
    <property type="term" value="F:UDP-N-acetyl-D-glucosamine:N-acetylmuramoyl-L-alanyl-D-glutamyl-meso-2,6-diaminopimelyl-D-alanyl-D-alanine-diphosphoundecaprenol 4-beta-N-acetylglucosaminlytransferase activity"/>
    <property type="evidence" value="ECO:0007669"/>
    <property type="project" value="RHEA"/>
</dbReference>
<comment type="caution">
    <text evidence="10">Lacks conserved residue(s) required for the propagation of feature annotation.</text>
</comment>
<dbReference type="EC" id="2.4.1.227" evidence="10"/>